<organism evidence="10 11">
    <name type="scientific">Alloyangia pacifica</name>
    <dbReference type="NCBI Taxonomy" id="311180"/>
    <lineage>
        <taxon>Bacteria</taxon>
        <taxon>Pseudomonadati</taxon>
        <taxon>Pseudomonadota</taxon>
        <taxon>Alphaproteobacteria</taxon>
        <taxon>Rhodobacterales</taxon>
        <taxon>Roseobacteraceae</taxon>
        <taxon>Alloyangia</taxon>
    </lineage>
</organism>
<keyword evidence="3" id="KW-1003">Cell membrane</keyword>
<evidence type="ECO:0000256" key="7">
    <source>
        <dbReference type="RuleBase" id="RU363032"/>
    </source>
</evidence>
<reference evidence="11" key="1">
    <citation type="submission" date="2016-10" db="EMBL/GenBank/DDBJ databases">
        <authorList>
            <person name="Varghese N."/>
            <person name="Submissions S."/>
        </authorList>
    </citation>
    <scope>NUCLEOTIDE SEQUENCE [LARGE SCALE GENOMIC DNA]</scope>
    <source>
        <strain evidence="11">DSM 26894</strain>
    </source>
</reference>
<accession>A0A1I6SRL2</accession>
<evidence type="ECO:0000256" key="1">
    <source>
        <dbReference type="ARBA" id="ARBA00004651"/>
    </source>
</evidence>
<feature type="transmembrane region" description="Helical" evidence="7">
    <location>
        <begin position="238"/>
        <end position="265"/>
    </location>
</feature>
<evidence type="ECO:0000313" key="10">
    <source>
        <dbReference type="EMBL" id="SFS79488.1"/>
    </source>
</evidence>
<feature type="transmembrane region" description="Helical" evidence="7">
    <location>
        <begin position="91"/>
        <end position="110"/>
    </location>
</feature>
<feature type="transmembrane region" description="Helical" evidence="7">
    <location>
        <begin position="122"/>
        <end position="142"/>
    </location>
</feature>
<keyword evidence="2 7" id="KW-0813">Transport</keyword>
<dbReference type="Pfam" id="PF00528">
    <property type="entry name" value="BPD_transp_1"/>
    <property type="match status" value="1"/>
</dbReference>
<proteinExistence type="inferred from homology"/>
<dbReference type="AlphaFoldDB" id="A0A1I6SRL2"/>
<dbReference type="GO" id="GO:0005886">
    <property type="term" value="C:plasma membrane"/>
    <property type="evidence" value="ECO:0007669"/>
    <property type="project" value="UniProtKB-SubCell"/>
</dbReference>
<evidence type="ECO:0000256" key="4">
    <source>
        <dbReference type="ARBA" id="ARBA00022692"/>
    </source>
</evidence>
<evidence type="ECO:0000256" key="5">
    <source>
        <dbReference type="ARBA" id="ARBA00022989"/>
    </source>
</evidence>
<feature type="region of interest" description="Disordered" evidence="8">
    <location>
        <begin position="1"/>
        <end position="28"/>
    </location>
</feature>
<dbReference type="RefSeq" id="WP_425425932.1">
    <property type="nucleotide sequence ID" value="NZ_FNCL01000005.1"/>
</dbReference>
<dbReference type="PROSITE" id="PS50928">
    <property type="entry name" value="ABC_TM1"/>
    <property type="match status" value="1"/>
</dbReference>
<dbReference type="CDD" id="cd06261">
    <property type="entry name" value="TM_PBP2"/>
    <property type="match status" value="1"/>
</dbReference>
<evidence type="ECO:0000256" key="3">
    <source>
        <dbReference type="ARBA" id="ARBA00022475"/>
    </source>
</evidence>
<gene>
    <name evidence="10" type="ORF">SAMN04488050_1057</name>
</gene>
<sequence>MQGDGTATRFIGRGMSGQHDDARPGAARRGPGRLGVTVISLAGLLLLWVIAAQLTGDPQVLPQPWALVRPFAEALRSGELPYHLARTLSRVAWAFVLAMGCGIALGMVMGRYPALDRWLDPWLVIFLNLPALVLIVLCYLWIGLNETAAILAVTLNKIPNVATVIREGARALDPGLDAMAQVYRMPWLRRMRHVVLPQLAPFITGAARSGVAVIWKIVLVVEFLGRSDGVGFQIHLYFQLFDVAMVLVYAFSFIAVMLAVEWLVLQPWERRTRRWRG</sequence>
<name>A0A1I6SRL2_9RHOB</name>
<dbReference type="SUPFAM" id="SSF161098">
    <property type="entry name" value="MetI-like"/>
    <property type="match status" value="1"/>
</dbReference>
<evidence type="ECO:0000313" key="11">
    <source>
        <dbReference type="Proteomes" id="UP000199392"/>
    </source>
</evidence>
<keyword evidence="4 7" id="KW-0812">Transmembrane</keyword>
<dbReference type="Proteomes" id="UP000199392">
    <property type="component" value="Unassembled WGS sequence"/>
</dbReference>
<dbReference type="InterPro" id="IPR000515">
    <property type="entry name" value="MetI-like"/>
</dbReference>
<evidence type="ECO:0000259" key="9">
    <source>
        <dbReference type="PROSITE" id="PS50928"/>
    </source>
</evidence>
<dbReference type="EMBL" id="FOZW01000005">
    <property type="protein sequence ID" value="SFS79488.1"/>
    <property type="molecule type" value="Genomic_DNA"/>
</dbReference>
<comment type="subcellular location">
    <subcellularLocation>
        <location evidence="1 7">Cell membrane</location>
        <topology evidence="1 7">Multi-pass membrane protein</topology>
    </subcellularLocation>
</comment>
<feature type="domain" description="ABC transmembrane type-1" evidence="9">
    <location>
        <begin position="84"/>
        <end position="264"/>
    </location>
</feature>
<keyword evidence="5 7" id="KW-1133">Transmembrane helix</keyword>
<dbReference type="PANTHER" id="PTHR30151">
    <property type="entry name" value="ALKANE SULFONATE ABC TRANSPORTER-RELATED, MEMBRANE SUBUNIT"/>
    <property type="match status" value="1"/>
</dbReference>
<evidence type="ECO:0000256" key="2">
    <source>
        <dbReference type="ARBA" id="ARBA00022448"/>
    </source>
</evidence>
<dbReference type="GO" id="GO:0055085">
    <property type="term" value="P:transmembrane transport"/>
    <property type="evidence" value="ECO:0007669"/>
    <property type="project" value="InterPro"/>
</dbReference>
<dbReference type="PANTHER" id="PTHR30151:SF38">
    <property type="entry name" value="ALIPHATIC SULFONATES TRANSPORT PERMEASE PROTEIN SSUC-RELATED"/>
    <property type="match status" value="1"/>
</dbReference>
<evidence type="ECO:0000256" key="6">
    <source>
        <dbReference type="ARBA" id="ARBA00023136"/>
    </source>
</evidence>
<keyword evidence="6 7" id="KW-0472">Membrane</keyword>
<keyword evidence="11" id="KW-1185">Reference proteome</keyword>
<comment type="similarity">
    <text evidence="7">Belongs to the binding-protein-dependent transport system permease family.</text>
</comment>
<evidence type="ECO:0000256" key="8">
    <source>
        <dbReference type="SAM" id="MobiDB-lite"/>
    </source>
</evidence>
<dbReference type="STRING" id="311180.SAMN04488050_1057"/>
<dbReference type="Gene3D" id="1.10.3720.10">
    <property type="entry name" value="MetI-like"/>
    <property type="match status" value="1"/>
</dbReference>
<protein>
    <submittedName>
        <fullName evidence="10">NitT/TauT family transport system permease protein</fullName>
    </submittedName>
</protein>
<feature type="transmembrane region" description="Helical" evidence="7">
    <location>
        <begin position="34"/>
        <end position="54"/>
    </location>
</feature>
<dbReference type="InterPro" id="IPR035906">
    <property type="entry name" value="MetI-like_sf"/>
</dbReference>